<name>A0A160T7Y1_9CHLR</name>
<dbReference type="EMBL" id="LN890655">
    <property type="protein sequence ID" value="CUS05010.2"/>
    <property type="molecule type" value="Genomic_DNA"/>
</dbReference>
<gene>
    <name evidence="1" type="ORF">CFX0092_A3132</name>
</gene>
<proteinExistence type="predicted"/>
<sequence>MFGQENQHFNFFTNVESGISDSDLTL</sequence>
<evidence type="ECO:0000313" key="2">
    <source>
        <dbReference type="Proteomes" id="UP000215027"/>
    </source>
</evidence>
<evidence type="ECO:0000313" key="1">
    <source>
        <dbReference type="EMBL" id="CUS05010.2"/>
    </source>
</evidence>
<dbReference type="KEGG" id="pbf:CFX0092_A3132"/>
<dbReference type="AlphaFoldDB" id="A0A160T7Y1"/>
<accession>A0A160T7Y1</accession>
<organism evidence="1 2">
    <name type="scientific">Candidatus Promineifilum breve</name>
    <dbReference type="NCBI Taxonomy" id="1806508"/>
    <lineage>
        <taxon>Bacteria</taxon>
        <taxon>Bacillati</taxon>
        <taxon>Chloroflexota</taxon>
        <taxon>Ardenticatenia</taxon>
        <taxon>Candidatus Promineifilales</taxon>
        <taxon>Candidatus Promineifilaceae</taxon>
        <taxon>Candidatus Promineifilum</taxon>
    </lineage>
</organism>
<keyword evidence="2" id="KW-1185">Reference proteome</keyword>
<protein>
    <submittedName>
        <fullName evidence="1">Uncharacterized protein</fullName>
    </submittedName>
</protein>
<reference evidence="1" key="1">
    <citation type="submission" date="2016-01" db="EMBL/GenBank/DDBJ databases">
        <authorList>
            <person name="Mcilroy J.S."/>
            <person name="Karst M S."/>
            <person name="Albertsen M."/>
        </authorList>
    </citation>
    <scope>NUCLEOTIDE SEQUENCE</scope>
    <source>
        <strain evidence="1">Cfx-K</strain>
    </source>
</reference>
<dbReference type="Proteomes" id="UP000215027">
    <property type="component" value="Chromosome I"/>
</dbReference>